<protein>
    <submittedName>
        <fullName evidence="3">Ovule protein</fullName>
    </submittedName>
</protein>
<evidence type="ECO:0000313" key="2">
    <source>
        <dbReference type="Proteomes" id="UP000276776"/>
    </source>
</evidence>
<evidence type="ECO:0000313" key="1">
    <source>
        <dbReference type="EMBL" id="VDN00390.1"/>
    </source>
</evidence>
<keyword evidence="2" id="KW-1185">Reference proteome</keyword>
<accession>A0A0N5CTZ3</accession>
<proteinExistence type="predicted"/>
<organism evidence="3">
    <name type="scientific">Thelazia callipaeda</name>
    <name type="common">Oriental eyeworm</name>
    <name type="synonym">Parasitic nematode</name>
    <dbReference type="NCBI Taxonomy" id="103827"/>
    <lineage>
        <taxon>Eukaryota</taxon>
        <taxon>Metazoa</taxon>
        <taxon>Ecdysozoa</taxon>
        <taxon>Nematoda</taxon>
        <taxon>Chromadorea</taxon>
        <taxon>Rhabditida</taxon>
        <taxon>Spirurina</taxon>
        <taxon>Spiruromorpha</taxon>
        <taxon>Thelazioidea</taxon>
        <taxon>Thelaziidae</taxon>
        <taxon>Thelazia</taxon>
    </lineage>
</organism>
<reference evidence="1 2" key="2">
    <citation type="submission" date="2018-11" db="EMBL/GenBank/DDBJ databases">
        <authorList>
            <consortium name="Pathogen Informatics"/>
        </authorList>
    </citation>
    <scope>NUCLEOTIDE SEQUENCE [LARGE SCALE GENOMIC DNA]</scope>
</reference>
<name>A0A0N5CTZ3_THECL</name>
<dbReference type="Proteomes" id="UP000276776">
    <property type="component" value="Unassembled WGS sequence"/>
</dbReference>
<gene>
    <name evidence="1" type="ORF">TCLT_LOCUS3693</name>
</gene>
<dbReference type="STRING" id="103827.A0A0N5CTZ3"/>
<reference evidence="3" key="1">
    <citation type="submission" date="2017-02" db="UniProtKB">
        <authorList>
            <consortium name="WormBaseParasite"/>
        </authorList>
    </citation>
    <scope>IDENTIFICATION</scope>
</reference>
<dbReference type="AlphaFoldDB" id="A0A0N5CTZ3"/>
<dbReference type="EMBL" id="UYYF01002309">
    <property type="protein sequence ID" value="VDN00390.1"/>
    <property type="molecule type" value="Genomic_DNA"/>
</dbReference>
<evidence type="ECO:0000313" key="3">
    <source>
        <dbReference type="WBParaSite" id="TCLT_0000370501-mRNA-1"/>
    </source>
</evidence>
<sequence length="75" mass="8607">MRKKDETFRKPFRKFSRDFISRAHRLSNTSQASSVSTTGWSLIHSPNSCFLPVTWQCFVASDQNATSHGKIDLRC</sequence>
<dbReference type="WBParaSite" id="TCLT_0000370501-mRNA-1">
    <property type="protein sequence ID" value="TCLT_0000370501-mRNA-1"/>
    <property type="gene ID" value="TCLT_0000370501"/>
</dbReference>